<dbReference type="Pfam" id="PF04151">
    <property type="entry name" value="PPC"/>
    <property type="match status" value="1"/>
</dbReference>
<dbReference type="GeneID" id="66708978"/>
<reference evidence="2 3" key="1">
    <citation type="submission" date="2017-02" db="EMBL/GenBank/DDBJ databases">
        <title>Genome sequence of Microcystis aeruginosa KW.</title>
        <authorList>
            <person name="Oh H.-M."/>
            <person name="Ahn C.-Y."/>
            <person name="Jeong H."/>
            <person name="Srivastava A."/>
            <person name="Lee H.-G."/>
            <person name="Kang S.-R."/>
        </authorList>
    </citation>
    <scope>NUCLEOTIDE SEQUENCE [LARGE SCALE GENOMIC DNA]</scope>
    <source>
        <strain evidence="2 3">KW</strain>
    </source>
</reference>
<proteinExistence type="predicted"/>
<comment type="caution">
    <text evidence="2">The sequence shown here is derived from an EMBL/GenBank/DDBJ whole genome shotgun (WGS) entry which is preliminary data.</text>
</comment>
<evidence type="ECO:0000313" key="3">
    <source>
        <dbReference type="Proteomes" id="UP000189835"/>
    </source>
</evidence>
<dbReference type="Gene3D" id="2.60.120.380">
    <property type="match status" value="1"/>
</dbReference>
<dbReference type="RefSeq" id="WP_061433263.1">
    <property type="nucleotide sequence ID" value="NZ_MVGR01000004.1"/>
</dbReference>
<accession>A0A1V4BTM0</accession>
<evidence type="ECO:0000313" key="2">
    <source>
        <dbReference type="EMBL" id="OPF17559.1"/>
    </source>
</evidence>
<dbReference type="InterPro" id="IPR007280">
    <property type="entry name" value="Peptidase_C_arc/bac"/>
</dbReference>
<feature type="domain" description="Peptidase C-terminal archaeal/bacterial" evidence="1">
    <location>
        <begin position="65"/>
        <end position="130"/>
    </location>
</feature>
<name>A0A1V4BTM0_MICAE</name>
<organism evidence="2 3">
    <name type="scientific">Microcystis aeruginosa KW</name>
    <dbReference type="NCBI Taxonomy" id="1960155"/>
    <lineage>
        <taxon>Bacteria</taxon>
        <taxon>Bacillati</taxon>
        <taxon>Cyanobacteriota</taxon>
        <taxon>Cyanophyceae</taxon>
        <taxon>Oscillatoriophycideae</taxon>
        <taxon>Chroococcales</taxon>
        <taxon>Microcystaceae</taxon>
        <taxon>Microcystis</taxon>
    </lineage>
</organism>
<evidence type="ECO:0000259" key="1">
    <source>
        <dbReference type="Pfam" id="PF04151"/>
    </source>
</evidence>
<dbReference type="SUPFAM" id="SSF89260">
    <property type="entry name" value="Collagen-binding domain"/>
    <property type="match status" value="1"/>
</dbReference>
<dbReference type="Proteomes" id="UP000189835">
    <property type="component" value="Unassembled WGS sequence"/>
</dbReference>
<gene>
    <name evidence="2" type="ORF">B1L04_16645</name>
</gene>
<protein>
    <submittedName>
        <fullName evidence="2">Peptidase</fullName>
    </submittedName>
</protein>
<sequence>MTRFPLTGRYSGLCVLLTLFWLSGQSLPVRAEKIYNPVPLILNKEINDTLTDKDIPTGEGGFARDYTVDLDKDDQVAIDLKSENFDGVLILLAADGSTVAENDDGPDGGTNALLFARITESGKYVIRVRAFGETGGGKFTLKLTRLRAVEGKN</sequence>
<dbReference type="EMBL" id="MVGR01000004">
    <property type="protein sequence ID" value="OPF17559.1"/>
    <property type="molecule type" value="Genomic_DNA"/>
</dbReference>
<dbReference type="AlphaFoldDB" id="A0A1V4BTM0"/>